<dbReference type="Pfam" id="PF01541">
    <property type="entry name" value="GIY-YIG"/>
    <property type="match status" value="1"/>
</dbReference>
<dbReference type="InterPro" id="IPR050190">
    <property type="entry name" value="UPF0213_domain"/>
</dbReference>
<sequence length="84" mass="10151">MYCVYVLYSFSANRLYTGMTTDLITRFNFHNSKSTKGFTLRFRPWYCIHTEFFDSKKDALLREKELKSGKGREWIKHQILPKFL</sequence>
<dbReference type="Proteomes" id="UP001589797">
    <property type="component" value="Unassembled WGS sequence"/>
</dbReference>
<dbReference type="CDD" id="cd10449">
    <property type="entry name" value="GIY-YIG_SLX1_like"/>
    <property type="match status" value="1"/>
</dbReference>
<evidence type="ECO:0000259" key="2">
    <source>
        <dbReference type="PROSITE" id="PS50164"/>
    </source>
</evidence>
<evidence type="ECO:0000313" key="3">
    <source>
        <dbReference type="EMBL" id="MFC0263281.1"/>
    </source>
</evidence>
<dbReference type="EMBL" id="JBHLWI010000030">
    <property type="protein sequence ID" value="MFC0263281.1"/>
    <property type="molecule type" value="Genomic_DNA"/>
</dbReference>
<dbReference type="InterPro" id="IPR000305">
    <property type="entry name" value="GIY-YIG_endonuc"/>
</dbReference>
<reference evidence="3 4" key="1">
    <citation type="submission" date="2024-09" db="EMBL/GenBank/DDBJ databases">
        <authorList>
            <person name="Sun Q."/>
            <person name="Mori K."/>
        </authorList>
    </citation>
    <scope>NUCLEOTIDE SEQUENCE [LARGE SCALE GENOMIC DNA]</scope>
    <source>
        <strain evidence="3 4">CCM 7650</strain>
    </source>
</reference>
<gene>
    <name evidence="3" type="ORF">ACFFIP_11380</name>
</gene>
<feature type="domain" description="GIY-YIG" evidence="2">
    <location>
        <begin position="1"/>
        <end position="76"/>
    </location>
</feature>
<dbReference type="PROSITE" id="PS50164">
    <property type="entry name" value="GIY_YIG"/>
    <property type="match status" value="1"/>
</dbReference>
<proteinExistence type="inferred from homology"/>
<name>A0ABV6FU51_9BACT</name>
<comment type="caution">
    <text evidence="3">The sequence shown here is derived from an EMBL/GenBank/DDBJ whole genome shotgun (WGS) entry which is preliminary data.</text>
</comment>
<evidence type="ECO:0000313" key="4">
    <source>
        <dbReference type="Proteomes" id="UP001589797"/>
    </source>
</evidence>
<protein>
    <submittedName>
        <fullName evidence="3">GIY-YIG nuclease family protein</fullName>
    </submittedName>
</protein>
<dbReference type="RefSeq" id="WP_382387768.1">
    <property type="nucleotide sequence ID" value="NZ_JBHLWI010000030.1"/>
</dbReference>
<evidence type="ECO:0000256" key="1">
    <source>
        <dbReference type="ARBA" id="ARBA00007435"/>
    </source>
</evidence>
<accession>A0ABV6FU51</accession>
<dbReference type="InterPro" id="IPR035901">
    <property type="entry name" value="GIY-YIG_endonuc_sf"/>
</dbReference>
<dbReference type="Gene3D" id="3.40.1440.10">
    <property type="entry name" value="GIY-YIG endonuclease"/>
    <property type="match status" value="1"/>
</dbReference>
<keyword evidence="4" id="KW-1185">Reference proteome</keyword>
<dbReference type="PANTHER" id="PTHR34477:SF5">
    <property type="entry name" value="BSL5627 PROTEIN"/>
    <property type="match status" value="1"/>
</dbReference>
<dbReference type="SUPFAM" id="SSF82771">
    <property type="entry name" value="GIY-YIG endonuclease"/>
    <property type="match status" value="1"/>
</dbReference>
<organism evidence="3 4">
    <name type="scientific">Fontibacter flavus</name>
    <dbReference type="NCBI Taxonomy" id="654838"/>
    <lineage>
        <taxon>Bacteria</taxon>
        <taxon>Pseudomonadati</taxon>
        <taxon>Bacteroidota</taxon>
        <taxon>Cytophagia</taxon>
        <taxon>Cytophagales</taxon>
        <taxon>Cyclobacteriaceae</taxon>
        <taxon>Fontibacter</taxon>
    </lineage>
</organism>
<dbReference type="PANTHER" id="PTHR34477">
    <property type="entry name" value="UPF0213 PROTEIN YHBQ"/>
    <property type="match status" value="1"/>
</dbReference>
<comment type="similarity">
    <text evidence="1">Belongs to the UPF0213 family.</text>
</comment>